<accession>A0A1G9MPY9</accession>
<evidence type="ECO:0000313" key="3">
    <source>
        <dbReference type="Proteomes" id="UP000198510"/>
    </source>
</evidence>
<gene>
    <name evidence="2" type="ORF">SAMN05421823_10843</name>
</gene>
<evidence type="ECO:0000256" key="1">
    <source>
        <dbReference type="SAM" id="Phobius"/>
    </source>
</evidence>
<keyword evidence="1" id="KW-0812">Transmembrane</keyword>
<dbReference type="GO" id="GO:0005886">
    <property type="term" value="C:plasma membrane"/>
    <property type="evidence" value="ECO:0007669"/>
    <property type="project" value="TreeGrafter"/>
</dbReference>
<dbReference type="Pfam" id="PF03741">
    <property type="entry name" value="TerC"/>
    <property type="match status" value="1"/>
</dbReference>
<feature type="transmembrane region" description="Helical" evidence="1">
    <location>
        <begin position="213"/>
        <end position="231"/>
    </location>
</feature>
<evidence type="ECO:0000313" key="2">
    <source>
        <dbReference type="EMBL" id="SDL75967.1"/>
    </source>
</evidence>
<feature type="transmembrane region" description="Helical" evidence="1">
    <location>
        <begin position="187"/>
        <end position="207"/>
    </location>
</feature>
<keyword evidence="1" id="KW-1133">Transmembrane helix</keyword>
<dbReference type="AlphaFoldDB" id="A0A1G9MPY9"/>
<keyword evidence="3" id="KW-1185">Reference proteome</keyword>
<proteinExistence type="predicted"/>
<dbReference type="PANTHER" id="PTHR30060">
    <property type="entry name" value="INNER MEMBRANE PROTEIN"/>
    <property type="match status" value="1"/>
</dbReference>
<dbReference type="Proteomes" id="UP000198510">
    <property type="component" value="Unassembled WGS sequence"/>
</dbReference>
<organism evidence="2 3">
    <name type="scientific">Catalinimonas alkaloidigena</name>
    <dbReference type="NCBI Taxonomy" id="1075417"/>
    <lineage>
        <taxon>Bacteria</taxon>
        <taxon>Pseudomonadati</taxon>
        <taxon>Bacteroidota</taxon>
        <taxon>Cytophagia</taxon>
        <taxon>Cytophagales</taxon>
        <taxon>Catalimonadaceae</taxon>
        <taxon>Catalinimonas</taxon>
    </lineage>
</organism>
<name>A0A1G9MPY9_9BACT</name>
<dbReference type="OrthoDB" id="9805314at2"/>
<feature type="transmembrane region" description="Helical" evidence="1">
    <location>
        <begin position="48"/>
        <end position="69"/>
    </location>
</feature>
<reference evidence="2 3" key="1">
    <citation type="submission" date="2016-10" db="EMBL/GenBank/DDBJ databases">
        <authorList>
            <person name="de Groot N.N."/>
        </authorList>
    </citation>
    <scope>NUCLEOTIDE SEQUENCE [LARGE SCALE GENOMIC DNA]</scope>
    <source>
        <strain evidence="2 3">DSM 25186</strain>
    </source>
</reference>
<dbReference type="STRING" id="1075417.SAMN05421823_10843"/>
<feature type="transmembrane region" description="Helical" evidence="1">
    <location>
        <begin position="12"/>
        <end position="36"/>
    </location>
</feature>
<sequence length="258" mass="28100">MQHLLTTDALVSLLTLTLLEIVLGIDNIIFISILAGKLPESQQGRARTLGLFAAMGTRILLLLGIAWIIGLKADLFTVFGIGFSGRDLILLAGGMFLIAKSVSEIHGKLEGQDESVQSNRKVISMGAVIVQIMLIDIVFSFDSILTAVGLAEHVEIMIAAVIIAIGIMMLFSKAVSDFVHRNPTIKMLALSFLILIGFLLVVEAFDVHVEKGYVYFAMAFALIVEILNMRLRKNDGKIELKNSTLPSVETPVHEKPNA</sequence>
<dbReference type="InterPro" id="IPR005496">
    <property type="entry name" value="Integral_membrane_TerC"/>
</dbReference>
<feature type="transmembrane region" description="Helical" evidence="1">
    <location>
        <begin position="156"/>
        <end position="175"/>
    </location>
</feature>
<dbReference type="RefSeq" id="WP_089684842.1">
    <property type="nucleotide sequence ID" value="NZ_FNFO01000008.1"/>
</dbReference>
<feature type="transmembrane region" description="Helical" evidence="1">
    <location>
        <begin position="75"/>
        <end position="99"/>
    </location>
</feature>
<feature type="transmembrane region" description="Helical" evidence="1">
    <location>
        <begin position="128"/>
        <end position="150"/>
    </location>
</feature>
<protein>
    <submittedName>
        <fullName evidence="2">Membrane protein TerC, possibly involved in tellurium resistance</fullName>
    </submittedName>
</protein>
<dbReference type="PANTHER" id="PTHR30060:SF0">
    <property type="entry name" value="COILED-COIL PROTEIN (DUF2040)-RELATED"/>
    <property type="match status" value="1"/>
</dbReference>
<dbReference type="EMBL" id="FNFO01000008">
    <property type="protein sequence ID" value="SDL75967.1"/>
    <property type="molecule type" value="Genomic_DNA"/>
</dbReference>
<keyword evidence="1" id="KW-0472">Membrane</keyword>